<feature type="domain" description="Calcineurin-like phosphoesterase" evidence="1">
    <location>
        <begin position="46"/>
        <end position="232"/>
    </location>
</feature>
<dbReference type="InterPro" id="IPR051158">
    <property type="entry name" value="Metallophosphoesterase_sf"/>
</dbReference>
<dbReference type="Pfam" id="PF00149">
    <property type="entry name" value="Metallophos"/>
    <property type="match status" value="1"/>
</dbReference>
<dbReference type="InterPro" id="IPR004843">
    <property type="entry name" value="Calcineurin-like_PHP"/>
</dbReference>
<name>A0ABX7Y4U9_9ACTN</name>
<dbReference type="Proteomes" id="UP000678513">
    <property type="component" value="Chromosome"/>
</dbReference>
<dbReference type="PANTHER" id="PTHR31302:SF20">
    <property type="entry name" value="CONSERVED PROTEIN"/>
    <property type="match status" value="1"/>
</dbReference>
<dbReference type="Gene3D" id="3.60.21.10">
    <property type="match status" value="1"/>
</dbReference>
<dbReference type="InterPro" id="IPR029052">
    <property type="entry name" value="Metallo-depent_PP-like"/>
</dbReference>
<evidence type="ECO:0000313" key="3">
    <source>
        <dbReference type="Proteomes" id="UP000678513"/>
    </source>
</evidence>
<accession>A0ABX7Y4U9</accession>
<dbReference type="SUPFAM" id="SSF56300">
    <property type="entry name" value="Metallo-dependent phosphatases"/>
    <property type="match status" value="1"/>
</dbReference>
<dbReference type="PANTHER" id="PTHR31302">
    <property type="entry name" value="TRANSMEMBRANE PROTEIN WITH METALLOPHOSPHOESTERASE DOMAIN-RELATED"/>
    <property type="match status" value="1"/>
</dbReference>
<reference evidence="2 3" key="1">
    <citation type="submission" date="2021-03" db="EMBL/GenBank/DDBJ databases">
        <title>Human Oral Microbial Genomes.</title>
        <authorList>
            <person name="Johnston C.D."/>
            <person name="Chen T."/>
            <person name="Dewhirst F.E."/>
        </authorList>
    </citation>
    <scope>NUCLEOTIDE SEQUENCE [LARGE SCALE GENOMIC DNA]</scope>
    <source>
        <strain evidence="2 3">DSMZ 100122</strain>
    </source>
</reference>
<proteinExistence type="predicted"/>
<evidence type="ECO:0000313" key="2">
    <source>
        <dbReference type="EMBL" id="QUC08086.1"/>
    </source>
</evidence>
<gene>
    <name evidence="2" type="ORF">J5A65_14460</name>
</gene>
<sequence>MIPPFRVAKGLAAIAAGCFAWGLVEATRFQVRHVTVPVLPAGGSELRVLHLSDVHLLPSQQLKLNFLRSLAELKPDLVINTGDNIASDTAIVPLMSALGRLQDVPGGFVFGSNDYHRPEFKNPLRYVTRGRSEASEAPEPLATEQLRAALTRSGAWHDLNDRRAIVEAGGYRIEMRGTDDAHHDLDHYPAVAGPPSSGVDLSLGVTHAPYRRILDVMTADGVELILAGHTHGGQVCVPGFGALTTNCDLPADRVKGLSEHHTEGHHAWLHVSAGIGTSPFAPYRFACPPEVTLLTLVGAQGSGS</sequence>
<keyword evidence="3" id="KW-1185">Reference proteome</keyword>
<dbReference type="RefSeq" id="WP_212323577.1">
    <property type="nucleotide sequence ID" value="NZ_AP024463.1"/>
</dbReference>
<protein>
    <submittedName>
        <fullName evidence="2">Metallophosphoesterase</fullName>
    </submittedName>
</protein>
<evidence type="ECO:0000259" key="1">
    <source>
        <dbReference type="Pfam" id="PF00149"/>
    </source>
</evidence>
<dbReference type="EMBL" id="CP072384">
    <property type="protein sequence ID" value="QUC08086.1"/>
    <property type="molecule type" value="Genomic_DNA"/>
</dbReference>
<organism evidence="2 3">
    <name type="scientific">Arachnia rubra</name>
    <dbReference type="NCBI Taxonomy" id="1547448"/>
    <lineage>
        <taxon>Bacteria</taxon>
        <taxon>Bacillati</taxon>
        <taxon>Actinomycetota</taxon>
        <taxon>Actinomycetes</taxon>
        <taxon>Propionibacteriales</taxon>
        <taxon>Propionibacteriaceae</taxon>
        <taxon>Arachnia</taxon>
    </lineage>
</organism>